<accession>T1H4G9</accession>
<dbReference type="Proteomes" id="UP000015102">
    <property type="component" value="Unassembled WGS sequence"/>
</dbReference>
<evidence type="ECO:0000313" key="2">
    <source>
        <dbReference type="Proteomes" id="UP000015102"/>
    </source>
</evidence>
<dbReference type="EMBL" id="CAQQ02085667">
    <property type="status" value="NOT_ANNOTATED_CDS"/>
    <property type="molecule type" value="Genomic_DNA"/>
</dbReference>
<dbReference type="EMBL" id="CAQQ02085668">
    <property type="status" value="NOT_ANNOTATED_CDS"/>
    <property type="molecule type" value="Genomic_DNA"/>
</dbReference>
<dbReference type="EMBL" id="CAQQ02085669">
    <property type="status" value="NOT_ANNOTATED_CDS"/>
    <property type="molecule type" value="Genomic_DNA"/>
</dbReference>
<reference evidence="2" key="1">
    <citation type="submission" date="2013-02" db="EMBL/GenBank/DDBJ databases">
        <authorList>
            <person name="Hughes D."/>
        </authorList>
    </citation>
    <scope>NUCLEOTIDE SEQUENCE</scope>
    <source>
        <strain>Durham</strain>
        <strain evidence="2">NC isolate 2 -- Noor lab</strain>
    </source>
</reference>
<sequence length="85" mass="9443">MVHLGGRLDITINCISSTNIQDHSKTSSMGKSCAKNGVKFTNGLSACTLLLRFVATNLQADFAWLTKFLKALDFELFFSNWKVLI</sequence>
<dbReference type="EMBL" id="CAQQ02085665">
    <property type="status" value="NOT_ANNOTATED_CDS"/>
    <property type="molecule type" value="Genomic_DNA"/>
</dbReference>
<reference evidence="1" key="2">
    <citation type="submission" date="2015-06" db="UniProtKB">
        <authorList>
            <consortium name="EnsemblMetazoa"/>
        </authorList>
    </citation>
    <scope>IDENTIFICATION</scope>
</reference>
<organism evidence="1 2">
    <name type="scientific">Megaselia scalaris</name>
    <name type="common">Humpbacked fly</name>
    <name type="synonym">Phora scalaris</name>
    <dbReference type="NCBI Taxonomy" id="36166"/>
    <lineage>
        <taxon>Eukaryota</taxon>
        <taxon>Metazoa</taxon>
        <taxon>Ecdysozoa</taxon>
        <taxon>Arthropoda</taxon>
        <taxon>Hexapoda</taxon>
        <taxon>Insecta</taxon>
        <taxon>Pterygota</taxon>
        <taxon>Neoptera</taxon>
        <taxon>Endopterygota</taxon>
        <taxon>Diptera</taxon>
        <taxon>Brachycera</taxon>
        <taxon>Muscomorpha</taxon>
        <taxon>Platypezoidea</taxon>
        <taxon>Phoridae</taxon>
        <taxon>Megaseliini</taxon>
        <taxon>Megaselia</taxon>
    </lineage>
</organism>
<keyword evidence="2" id="KW-1185">Reference proteome</keyword>
<protein>
    <submittedName>
        <fullName evidence="1">Uncharacterized protein</fullName>
    </submittedName>
</protein>
<dbReference type="HOGENOM" id="CLU_2515228_0_0_1"/>
<dbReference type="EnsemblMetazoa" id="MESCA011178-RA">
    <property type="protein sequence ID" value="MESCA011178-PA"/>
    <property type="gene ID" value="MESCA011178"/>
</dbReference>
<dbReference type="AlphaFoldDB" id="T1H4G9"/>
<dbReference type="EMBL" id="CAQQ02085666">
    <property type="status" value="NOT_ANNOTATED_CDS"/>
    <property type="molecule type" value="Genomic_DNA"/>
</dbReference>
<name>T1H4G9_MEGSC</name>
<proteinExistence type="predicted"/>
<evidence type="ECO:0000313" key="1">
    <source>
        <dbReference type="EnsemblMetazoa" id="MESCA011178-PA"/>
    </source>
</evidence>